<accession>A0ACB7SFZ0</accession>
<sequence length="163" mass="18153">MLPVSMRYMHHRSRNAPTPNAWGLPSTSIRAPVLAMSQWRDEADAGSGSEQRQRVAPARPFGGARREKKKEGRCVSVWVDATEKSSDVASSPHCRPTSNACRHHLLQMKAAQISVYSKSGADSGVKRQQQQQQLPHQTPRPPTAARRQAKRETVSRLAPLIRE</sequence>
<evidence type="ECO:0000313" key="2">
    <source>
        <dbReference type="Proteomes" id="UP000821845"/>
    </source>
</evidence>
<organism evidence="1 2">
    <name type="scientific">Hyalomma asiaticum</name>
    <name type="common">Tick</name>
    <dbReference type="NCBI Taxonomy" id="266040"/>
    <lineage>
        <taxon>Eukaryota</taxon>
        <taxon>Metazoa</taxon>
        <taxon>Ecdysozoa</taxon>
        <taxon>Arthropoda</taxon>
        <taxon>Chelicerata</taxon>
        <taxon>Arachnida</taxon>
        <taxon>Acari</taxon>
        <taxon>Parasitiformes</taxon>
        <taxon>Ixodida</taxon>
        <taxon>Ixodoidea</taxon>
        <taxon>Ixodidae</taxon>
        <taxon>Hyalomminae</taxon>
        <taxon>Hyalomma</taxon>
    </lineage>
</organism>
<reference evidence="1" key="1">
    <citation type="submission" date="2020-05" db="EMBL/GenBank/DDBJ databases">
        <title>Large-scale comparative analyses of tick genomes elucidate their genetic diversity and vector capacities.</title>
        <authorList>
            <person name="Jia N."/>
            <person name="Wang J."/>
            <person name="Shi W."/>
            <person name="Du L."/>
            <person name="Sun Y."/>
            <person name="Zhan W."/>
            <person name="Jiang J."/>
            <person name="Wang Q."/>
            <person name="Zhang B."/>
            <person name="Ji P."/>
            <person name="Sakyi L.B."/>
            <person name="Cui X."/>
            <person name="Yuan T."/>
            <person name="Jiang B."/>
            <person name="Yang W."/>
            <person name="Lam T.T.-Y."/>
            <person name="Chang Q."/>
            <person name="Ding S."/>
            <person name="Wang X."/>
            <person name="Zhu J."/>
            <person name="Ruan X."/>
            <person name="Zhao L."/>
            <person name="Wei J."/>
            <person name="Que T."/>
            <person name="Du C."/>
            <person name="Cheng J."/>
            <person name="Dai P."/>
            <person name="Han X."/>
            <person name="Huang E."/>
            <person name="Gao Y."/>
            <person name="Liu J."/>
            <person name="Shao H."/>
            <person name="Ye R."/>
            <person name="Li L."/>
            <person name="Wei W."/>
            <person name="Wang X."/>
            <person name="Wang C."/>
            <person name="Yang T."/>
            <person name="Huo Q."/>
            <person name="Li W."/>
            <person name="Guo W."/>
            <person name="Chen H."/>
            <person name="Zhou L."/>
            <person name="Ni X."/>
            <person name="Tian J."/>
            <person name="Zhou Y."/>
            <person name="Sheng Y."/>
            <person name="Liu T."/>
            <person name="Pan Y."/>
            <person name="Xia L."/>
            <person name="Li J."/>
            <person name="Zhao F."/>
            <person name="Cao W."/>
        </authorList>
    </citation>
    <scope>NUCLEOTIDE SEQUENCE</scope>
    <source>
        <strain evidence="1">Hyas-2018</strain>
    </source>
</reference>
<evidence type="ECO:0000313" key="1">
    <source>
        <dbReference type="EMBL" id="KAH6932689.1"/>
    </source>
</evidence>
<comment type="caution">
    <text evidence="1">The sequence shown here is derived from an EMBL/GenBank/DDBJ whole genome shotgun (WGS) entry which is preliminary data.</text>
</comment>
<gene>
    <name evidence="1" type="ORF">HPB50_008734</name>
</gene>
<dbReference type="Proteomes" id="UP000821845">
    <property type="component" value="Chromosome 4"/>
</dbReference>
<keyword evidence="2" id="KW-1185">Reference proteome</keyword>
<name>A0ACB7SFZ0_HYAAI</name>
<proteinExistence type="predicted"/>
<protein>
    <submittedName>
        <fullName evidence="1">Uncharacterized protein</fullName>
    </submittedName>
</protein>
<dbReference type="EMBL" id="CM023484">
    <property type="protein sequence ID" value="KAH6932689.1"/>
    <property type="molecule type" value="Genomic_DNA"/>
</dbReference>